<dbReference type="InterPro" id="IPR006311">
    <property type="entry name" value="TAT_signal"/>
</dbReference>
<evidence type="ECO:0000259" key="5">
    <source>
        <dbReference type="Pfam" id="PF00496"/>
    </source>
</evidence>
<sequence length="548" mass="61712">MTRFTRRAVLKAGVAAGALAGGATGLLPRIAAAQADNRPSITVAVQQIVNANTLEPLREQSNVGTRIMTSIFESLIEQDLQKDLESIPGLATEWKRLDDRTVELKLRQGAKFHNGDEVTADDVVFSFGPERMFGKAGAPEQKLFTSVVPGDTKDLPPEVPAVAKRLWPALERIEAVDKYTVRFVNKVPDVTLEGRIARGGSQIISRRAFNEAKSWLEWARAPVGTGPYKVTEFRPDTSLTLTAFDDYWGDRPPVKQIRLVVVPEAASRINGLLSGQYDFACDIPPDQIVEIERNPRYEVAGGLITNHRIICFDKAHPELKDPRVRLAMCHAIDRQLIVEALWAGRTRVPKGLQWEFYGDMFHGDWSVPAYNPDLAKKLLREAGYKGGVIPYRVLNNYYAGQNSTAQVLSEMWRAVGINVEIQMKENWSQIFDRNSPRGVRDWSNSAPFNDPVSSIVNQHGPKGQQQQIGEWTNDEMNKLSVELETSTDRPKRKQMFRRMLEICEREDPAYTVLHQTAVFTAKRKDIAWKPAPSFAMDFRARNFKLTRG</sequence>
<dbReference type="Gene3D" id="3.10.105.10">
    <property type="entry name" value="Dipeptide-binding Protein, Domain 3"/>
    <property type="match status" value="1"/>
</dbReference>
<keyword evidence="7" id="KW-1185">Reference proteome</keyword>
<reference evidence="6 7" key="1">
    <citation type="submission" date="2018-11" db="EMBL/GenBank/DDBJ databases">
        <title>Genomic Encyclopedia of Type Strains, Phase IV (KMG-IV): sequencing the most valuable type-strain genomes for metagenomic binning, comparative biology and taxonomic classification.</title>
        <authorList>
            <person name="Goeker M."/>
        </authorList>
    </citation>
    <scope>NUCLEOTIDE SEQUENCE [LARGE SCALE GENOMIC DNA]</scope>
    <source>
        <strain evidence="6 7">DSM 5900</strain>
    </source>
</reference>
<dbReference type="SUPFAM" id="SSF53850">
    <property type="entry name" value="Periplasmic binding protein-like II"/>
    <property type="match status" value="1"/>
</dbReference>
<comment type="caution">
    <text evidence="6">The sequence shown here is derived from an EMBL/GenBank/DDBJ whole genome shotgun (WGS) entry which is preliminary data.</text>
</comment>
<gene>
    <name evidence="6" type="ORF">EDC65_3839</name>
</gene>
<evidence type="ECO:0000256" key="2">
    <source>
        <dbReference type="ARBA" id="ARBA00005695"/>
    </source>
</evidence>
<dbReference type="PANTHER" id="PTHR30290:SF38">
    <property type="entry name" value="D,D-DIPEPTIDE-BINDING PERIPLASMIC PROTEIN DDPA-RELATED"/>
    <property type="match status" value="1"/>
</dbReference>
<evidence type="ECO:0000313" key="6">
    <source>
        <dbReference type="EMBL" id="ROP84485.1"/>
    </source>
</evidence>
<dbReference type="PANTHER" id="PTHR30290">
    <property type="entry name" value="PERIPLASMIC BINDING COMPONENT OF ABC TRANSPORTER"/>
    <property type="match status" value="1"/>
</dbReference>
<dbReference type="Pfam" id="PF00496">
    <property type="entry name" value="SBP_bac_5"/>
    <property type="match status" value="1"/>
</dbReference>
<protein>
    <submittedName>
        <fullName evidence="6">Peptide/nickel transport system substrate-binding protein</fullName>
    </submittedName>
</protein>
<evidence type="ECO:0000256" key="3">
    <source>
        <dbReference type="ARBA" id="ARBA00022729"/>
    </source>
</evidence>
<accession>A0A3N1L528</accession>
<dbReference type="Proteomes" id="UP000278222">
    <property type="component" value="Unassembled WGS sequence"/>
</dbReference>
<dbReference type="AlphaFoldDB" id="A0A3N1L528"/>
<dbReference type="RefSeq" id="WP_123692455.1">
    <property type="nucleotide sequence ID" value="NZ_AP019700.1"/>
</dbReference>
<dbReference type="GO" id="GO:1904680">
    <property type="term" value="F:peptide transmembrane transporter activity"/>
    <property type="evidence" value="ECO:0007669"/>
    <property type="project" value="TreeGrafter"/>
</dbReference>
<feature type="signal peptide" evidence="4">
    <location>
        <begin position="1"/>
        <end position="20"/>
    </location>
</feature>
<dbReference type="InterPro" id="IPR039424">
    <property type="entry name" value="SBP_5"/>
</dbReference>
<dbReference type="OrthoDB" id="9803988at2"/>
<dbReference type="Gene3D" id="3.40.190.10">
    <property type="entry name" value="Periplasmic binding protein-like II"/>
    <property type="match status" value="1"/>
</dbReference>
<organism evidence="6 7">
    <name type="scientific">Stella humosa</name>
    <dbReference type="NCBI Taxonomy" id="94"/>
    <lineage>
        <taxon>Bacteria</taxon>
        <taxon>Pseudomonadati</taxon>
        <taxon>Pseudomonadota</taxon>
        <taxon>Alphaproteobacteria</taxon>
        <taxon>Rhodospirillales</taxon>
        <taxon>Stellaceae</taxon>
        <taxon>Stella</taxon>
    </lineage>
</organism>
<dbReference type="Gene3D" id="3.90.76.10">
    <property type="entry name" value="Dipeptide-binding Protein, Domain 1"/>
    <property type="match status" value="1"/>
</dbReference>
<evidence type="ECO:0000313" key="7">
    <source>
        <dbReference type="Proteomes" id="UP000278222"/>
    </source>
</evidence>
<dbReference type="GO" id="GO:0015833">
    <property type="term" value="P:peptide transport"/>
    <property type="evidence" value="ECO:0007669"/>
    <property type="project" value="TreeGrafter"/>
</dbReference>
<proteinExistence type="inferred from homology"/>
<comment type="similarity">
    <text evidence="2">Belongs to the bacterial solute-binding protein 5 family.</text>
</comment>
<keyword evidence="3 4" id="KW-0732">Signal</keyword>
<name>A0A3N1L528_9PROT</name>
<evidence type="ECO:0000256" key="4">
    <source>
        <dbReference type="SAM" id="SignalP"/>
    </source>
</evidence>
<evidence type="ECO:0000256" key="1">
    <source>
        <dbReference type="ARBA" id="ARBA00004418"/>
    </source>
</evidence>
<feature type="domain" description="Solute-binding protein family 5" evidence="5">
    <location>
        <begin position="87"/>
        <end position="452"/>
    </location>
</feature>
<dbReference type="EMBL" id="RJKX01000015">
    <property type="protein sequence ID" value="ROP84485.1"/>
    <property type="molecule type" value="Genomic_DNA"/>
</dbReference>
<comment type="subcellular location">
    <subcellularLocation>
        <location evidence="1">Periplasm</location>
    </subcellularLocation>
</comment>
<dbReference type="PROSITE" id="PS51318">
    <property type="entry name" value="TAT"/>
    <property type="match status" value="1"/>
</dbReference>
<dbReference type="PIRSF" id="PIRSF002741">
    <property type="entry name" value="MppA"/>
    <property type="match status" value="1"/>
</dbReference>
<dbReference type="GO" id="GO:0043190">
    <property type="term" value="C:ATP-binding cassette (ABC) transporter complex"/>
    <property type="evidence" value="ECO:0007669"/>
    <property type="project" value="InterPro"/>
</dbReference>
<dbReference type="InterPro" id="IPR000914">
    <property type="entry name" value="SBP_5_dom"/>
</dbReference>
<dbReference type="InterPro" id="IPR030678">
    <property type="entry name" value="Peptide/Ni-bd"/>
</dbReference>
<feature type="chain" id="PRO_5018265821" evidence="4">
    <location>
        <begin position="21"/>
        <end position="548"/>
    </location>
</feature>
<dbReference type="GO" id="GO:0030288">
    <property type="term" value="C:outer membrane-bounded periplasmic space"/>
    <property type="evidence" value="ECO:0007669"/>
    <property type="project" value="UniProtKB-ARBA"/>
</dbReference>
<dbReference type="CDD" id="cd08515">
    <property type="entry name" value="PBP2_NikA_DppA_OppA_like_10"/>
    <property type="match status" value="1"/>
</dbReference>